<gene>
    <name evidence="7" type="ORF">NQ315_004402</name>
</gene>
<dbReference type="EMBL" id="JANEYG010000007">
    <property type="protein sequence ID" value="KAJ8922455.1"/>
    <property type="molecule type" value="Genomic_DNA"/>
</dbReference>
<keyword evidence="1 6" id="KW-0812">Transmembrane</keyword>
<keyword evidence="2" id="KW-0732">Signal</keyword>
<evidence type="ECO:0000313" key="7">
    <source>
        <dbReference type="EMBL" id="KAJ8922455.1"/>
    </source>
</evidence>
<dbReference type="InterPro" id="IPR002000">
    <property type="entry name" value="Lysosome-assoc_membr_glycop"/>
</dbReference>
<name>A0AAV8W7V5_9CUCU</name>
<evidence type="ECO:0000256" key="3">
    <source>
        <dbReference type="ARBA" id="ARBA00022989"/>
    </source>
</evidence>
<comment type="caution">
    <text evidence="7">The sequence shown here is derived from an EMBL/GenBank/DDBJ whole genome shotgun (WGS) entry which is preliminary data.</text>
</comment>
<evidence type="ECO:0000256" key="5">
    <source>
        <dbReference type="ARBA" id="ARBA00023180"/>
    </source>
</evidence>
<evidence type="ECO:0000256" key="4">
    <source>
        <dbReference type="ARBA" id="ARBA00023136"/>
    </source>
</evidence>
<dbReference type="Proteomes" id="UP001159042">
    <property type="component" value="Unassembled WGS sequence"/>
</dbReference>
<evidence type="ECO:0008006" key="9">
    <source>
        <dbReference type="Google" id="ProtNLM"/>
    </source>
</evidence>
<reference evidence="7 8" key="1">
    <citation type="journal article" date="2023" name="Insect Mol. Biol.">
        <title>Genome sequencing provides insights into the evolution of gene families encoding plant cell wall-degrading enzymes in longhorned beetles.</title>
        <authorList>
            <person name="Shin N.R."/>
            <person name="Okamura Y."/>
            <person name="Kirsch R."/>
            <person name="Pauchet Y."/>
        </authorList>
    </citation>
    <scope>NUCLEOTIDE SEQUENCE [LARGE SCALE GENOMIC DNA]</scope>
    <source>
        <strain evidence="7">EAD_L_NR</strain>
    </source>
</reference>
<sequence length="272" mass="30521">MKGASVTWTASAITLAPITSRPRHTKFSSSTVDSGSGTVAVFTSSPTKDNSGVAYYRYINSKSGTTCILLKTDAIVEIKFKLHNLEEQGDSFIPEKVLIEGDCKNEDYQFIRIEWTGYSLVISFAKTPGGERWYINNIKLTANPDLPQFHGIALKGKQSIELYHKDMLIPTPVGRSYSCDTLEIPLETDKEDHPPEGVYGTLYLRKLQVQPFMYKGENFEQAFECKDRKFIRDETAPIAVGSTLAIAVVVLITGYAVYRYLKVKNVQYNTME</sequence>
<dbReference type="GO" id="GO:0005765">
    <property type="term" value="C:lysosomal membrane"/>
    <property type="evidence" value="ECO:0007669"/>
    <property type="project" value="TreeGrafter"/>
</dbReference>
<proteinExistence type="predicted"/>
<organism evidence="7 8">
    <name type="scientific">Exocentrus adspersus</name>
    <dbReference type="NCBI Taxonomy" id="1586481"/>
    <lineage>
        <taxon>Eukaryota</taxon>
        <taxon>Metazoa</taxon>
        <taxon>Ecdysozoa</taxon>
        <taxon>Arthropoda</taxon>
        <taxon>Hexapoda</taxon>
        <taxon>Insecta</taxon>
        <taxon>Pterygota</taxon>
        <taxon>Neoptera</taxon>
        <taxon>Endopterygota</taxon>
        <taxon>Coleoptera</taxon>
        <taxon>Polyphaga</taxon>
        <taxon>Cucujiformia</taxon>
        <taxon>Chrysomeloidea</taxon>
        <taxon>Cerambycidae</taxon>
        <taxon>Lamiinae</taxon>
        <taxon>Acanthocinini</taxon>
        <taxon>Exocentrus</taxon>
    </lineage>
</organism>
<dbReference type="AlphaFoldDB" id="A0AAV8W7V5"/>
<dbReference type="GO" id="GO:0031902">
    <property type="term" value="C:late endosome membrane"/>
    <property type="evidence" value="ECO:0007669"/>
    <property type="project" value="TreeGrafter"/>
</dbReference>
<accession>A0AAV8W7V5</accession>
<evidence type="ECO:0000313" key="8">
    <source>
        <dbReference type="Proteomes" id="UP001159042"/>
    </source>
</evidence>
<evidence type="ECO:0000256" key="2">
    <source>
        <dbReference type="ARBA" id="ARBA00022729"/>
    </source>
</evidence>
<dbReference type="PANTHER" id="PTHR11506:SF40">
    <property type="entry name" value="LYSOSOME-ASSOCIATED MEMBRANE GLYCOPROTEIN 5"/>
    <property type="match status" value="1"/>
</dbReference>
<keyword evidence="8" id="KW-1185">Reference proteome</keyword>
<dbReference type="PANTHER" id="PTHR11506">
    <property type="entry name" value="LYSOSOME-ASSOCIATED MEMBRANE GLYCOPROTEIN"/>
    <property type="match status" value="1"/>
</dbReference>
<protein>
    <recommendedName>
        <fullName evidence="9">Lysosome-associated membrane glycoprotein 5</fullName>
    </recommendedName>
</protein>
<dbReference type="GO" id="GO:0072594">
    <property type="term" value="P:establishment of protein localization to organelle"/>
    <property type="evidence" value="ECO:0007669"/>
    <property type="project" value="TreeGrafter"/>
</dbReference>
<keyword evidence="3 6" id="KW-1133">Transmembrane helix</keyword>
<keyword evidence="5" id="KW-0325">Glycoprotein</keyword>
<dbReference type="GO" id="GO:0005886">
    <property type="term" value="C:plasma membrane"/>
    <property type="evidence" value="ECO:0007669"/>
    <property type="project" value="TreeGrafter"/>
</dbReference>
<keyword evidence="4 6" id="KW-0472">Membrane</keyword>
<dbReference type="Gene3D" id="2.40.160.110">
    <property type="match status" value="1"/>
</dbReference>
<feature type="transmembrane region" description="Helical" evidence="6">
    <location>
        <begin position="238"/>
        <end position="258"/>
    </location>
</feature>
<evidence type="ECO:0000256" key="6">
    <source>
        <dbReference type="SAM" id="Phobius"/>
    </source>
</evidence>
<evidence type="ECO:0000256" key="1">
    <source>
        <dbReference type="ARBA" id="ARBA00022692"/>
    </source>
</evidence>